<evidence type="ECO:0000313" key="3">
    <source>
        <dbReference type="EMBL" id="TDR57301.1"/>
    </source>
</evidence>
<evidence type="ECO:0000256" key="1">
    <source>
        <dbReference type="SAM" id="MobiDB-lite"/>
    </source>
</evidence>
<dbReference type="RefSeq" id="WP_133633914.1">
    <property type="nucleotide sequence ID" value="NZ_SNZJ01000001.1"/>
</dbReference>
<feature type="domain" description="HTH cro/C1-type" evidence="2">
    <location>
        <begin position="7"/>
        <end position="60"/>
    </location>
</feature>
<dbReference type="EMBL" id="SNZJ01000001">
    <property type="protein sequence ID" value="TDR57301.1"/>
    <property type="molecule type" value="Genomic_DNA"/>
</dbReference>
<comment type="caution">
    <text evidence="3">The sequence shown here is derived from an EMBL/GenBank/DDBJ whole genome shotgun (WGS) entry which is preliminary data.</text>
</comment>
<evidence type="ECO:0000313" key="4">
    <source>
        <dbReference type="Proteomes" id="UP000295212"/>
    </source>
</evidence>
<name>A0A4R6ZWI4_9GAMM</name>
<dbReference type="AlphaFoldDB" id="A0A4R6ZWI4"/>
<dbReference type="GO" id="GO:0003677">
    <property type="term" value="F:DNA binding"/>
    <property type="evidence" value="ECO:0007669"/>
    <property type="project" value="InterPro"/>
</dbReference>
<dbReference type="InterPro" id="IPR001387">
    <property type="entry name" value="Cro/C1-type_HTH"/>
</dbReference>
<proteinExistence type="predicted"/>
<dbReference type="SMART" id="SM00530">
    <property type="entry name" value="HTH_XRE"/>
    <property type="match status" value="1"/>
</dbReference>
<sequence length="100" mass="11368">MSLHEQLKTRRRALSLTQQQLATRVGMTRQQYQRLEAGGNPRLETLNQAADGLNARLMLIPIEKWHAVLSLLDEGQSSRPPLDVDPWQGLLDDEEDDHGQ</sequence>
<reference evidence="3 4" key="1">
    <citation type="submission" date="2019-03" db="EMBL/GenBank/DDBJ databases">
        <title>Genomic Encyclopedia of Type Strains, Phase III (KMG-III): the genomes of soil and plant-associated and newly described type strains.</title>
        <authorList>
            <person name="Whitman W."/>
        </authorList>
    </citation>
    <scope>NUCLEOTIDE SEQUENCE [LARGE SCALE GENOMIC DNA]</scope>
    <source>
        <strain evidence="3 4">CECT 5797</strain>
    </source>
</reference>
<dbReference type="PROSITE" id="PS50943">
    <property type="entry name" value="HTH_CROC1"/>
    <property type="match status" value="1"/>
</dbReference>
<dbReference type="Gene3D" id="1.10.260.40">
    <property type="entry name" value="lambda repressor-like DNA-binding domains"/>
    <property type="match status" value="1"/>
</dbReference>
<organism evidence="3 4">
    <name type="scientific">Halomonas ventosae</name>
    <dbReference type="NCBI Taxonomy" id="229007"/>
    <lineage>
        <taxon>Bacteria</taxon>
        <taxon>Pseudomonadati</taxon>
        <taxon>Pseudomonadota</taxon>
        <taxon>Gammaproteobacteria</taxon>
        <taxon>Oceanospirillales</taxon>
        <taxon>Halomonadaceae</taxon>
        <taxon>Halomonas</taxon>
    </lineage>
</organism>
<evidence type="ECO:0000259" key="2">
    <source>
        <dbReference type="PROSITE" id="PS50943"/>
    </source>
</evidence>
<dbReference type="InterPro" id="IPR010982">
    <property type="entry name" value="Lambda_DNA-bd_dom_sf"/>
</dbReference>
<protein>
    <submittedName>
        <fullName evidence="3">Helix-turn-helix protein</fullName>
    </submittedName>
</protein>
<accession>A0A4R6ZWI4</accession>
<gene>
    <name evidence="3" type="ORF">DFP85_101116</name>
</gene>
<feature type="region of interest" description="Disordered" evidence="1">
    <location>
        <begin position="75"/>
        <end position="100"/>
    </location>
</feature>
<feature type="compositionally biased region" description="Acidic residues" evidence="1">
    <location>
        <begin position="91"/>
        <end position="100"/>
    </location>
</feature>
<dbReference type="SUPFAM" id="SSF47413">
    <property type="entry name" value="lambda repressor-like DNA-binding domains"/>
    <property type="match status" value="1"/>
</dbReference>
<dbReference type="OrthoDB" id="9801039at2"/>
<dbReference type="CDD" id="cd00093">
    <property type="entry name" value="HTH_XRE"/>
    <property type="match status" value="1"/>
</dbReference>
<dbReference type="Proteomes" id="UP000295212">
    <property type="component" value="Unassembled WGS sequence"/>
</dbReference>
<dbReference type="Pfam" id="PF01381">
    <property type="entry name" value="HTH_3"/>
    <property type="match status" value="1"/>
</dbReference>